<dbReference type="Proteomes" id="UP000033649">
    <property type="component" value="Unassembled WGS sequence"/>
</dbReference>
<evidence type="ECO:0000313" key="2">
    <source>
        <dbReference type="Proteomes" id="UP000033649"/>
    </source>
</evidence>
<dbReference type="EMBL" id="JZEY01000061">
    <property type="protein sequence ID" value="KKB07502.1"/>
    <property type="molecule type" value="Genomic_DNA"/>
</dbReference>
<accession>A0A0F5FH13</accession>
<dbReference type="RefSeq" id="WP_046105531.1">
    <property type="nucleotide sequence ID" value="NZ_JZEY01000061.1"/>
</dbReference>
<organism evidence="1 2">
    <name type="scientific">Devosia chinhatensis</name>
    <dbReference type="NCBI Taxonomy" id="429727"/>
    <lineage>
        <taxon>Bacteria</taxon>
        <taxon>Pseudomonadati</taxon>
        <taxon>Pseudomonadota</taxon>
        <taxon>Alphaproteobacteria</taxon>
        <taxon>Hyphomicrobiales</taxon>
        <taxon>Devosiaceae</taxon>
        <taxon>Devosia</taxon>
    </lineage>
</organism>
<dbReference type="OrthoDB" id="880456at2"/>
<gene>
    <name evidence="1" type="ORF">VE26_12180</name>
</gene>
<comment type="caution">
    <text evidence="1">The sequence shown here is derived from an EMBL/GenBank/DDBJ whole genome shotgun (WGS) entry which is preliminary data.</text>
</comment>
<reference evidence="1 2" key="1">
    <citation type="submission" date="2015-03" db="EMBL/GenBank/DDBJ databases">
        <authorList>
            <person name="Hassan Y."/>
            <person name="Lepp D."/>
            <person name="Li X.-Z."/>
            <person name="Zhou T."/>
        </authorList>
    </citation>
    <scope>NUCLEOTIDE SEQUENCE [LARGE SCALE GENOMIC DNA]</scope>
    <source>
        <strain evidence="1 2">IPL18</strain>
    </source>
</reference>
<dbReference type="AlphaFoldDB" id="A0A0F5FH13"/>
<dbReference type="PATRIC" id="fig|429727.3.peg.2508"/>
<evidence type="ECO:0008006" key="3">
    <source>
        <dbReference type="Google" id="ProtNLM"/>
    </source>
</evidence>
<evidence type="ECO:0000313" key="1">
    <source>
        <dbReference type="EMBL" id="KKB07502.1"/>
    </source>
</evidence>
<dbReference type="Gene3D" id="3.30.530.20">
    <property type="match status" value="1"/>
</dbReference>
<dbReference type="InterPro" id="IPR023393">
    <property type="entry name" value="START-like_dom_sf"/>
</dbReference>
<dbReference type="SUPFAM" id="SSF55961">
    <property type="entry name" value="Bet v1-like"/>
    <property type="match status" value="1"/>
</dbReference>
<name>A0A0F5FH13_9HYPH</name>
<keyword evidence="2" id="KW-1185">Reference proteome</keyword>
<protein>
    <recommendedName>
        <fullName evidence="3">Polyketide cyclase</fullName>
    </recommendedName>
</protein>
<sequence>MFPSRTISLVIERPCAEVYAFLADPRTLAQWTEGLLHEPLIALDTWTWTTAHDGQPVVIHFTPPNQHGVLDIRLDLVDLIERHYRVRVFTNGTATELCCTVLQSAGEDDAHFASECEWLRTDLKLLKTFLEARSV</sequence>
<proteinExistence type="predicted"/>